<dbReference type="AlphaFoldDB" id="A0A9N9ARW3"/>
<sequence>MNPLKWFDYAIDNGIITEVNYDSLKKVEPFLITSLSCIKKAYQTEFNRNIALKYLKDDGHKSANFNQVKHGQQRKCN</sequence>
<gene>
    <name evidence="1" type="ORF">AMORRO_LOCUS5118</name>
</gene>
<accession>A0A9N9ARW3</accession>
<keyword evidence="2" id="KW-1185">Reference proteome</keyword>
<evidence type="ECO:0000313" key="1">
    <source>
        <dbReference type="EMBL" id="CAG8540846.1"/>
    </source>
</evidence>
<dbReference type="Proteomes" id="UP000789342">
    <property type="component" value="Unassembled WGS sequence"/>
</dbReference>
<reference evidence="1" key="1">
    <citation type="submission" date="2021-06" db="EMBL/GenBank/DDBJ databases">
        <authorList>
            <person name="Kallberg Y."/>
            <person name="Tangrot J."/>
            <person name="Rosling A."/>
        </authorList>
    </citation>
    <scope>NUCLEOTIDE SEQUENCE</scope>
    <source>
        <strain evidence="1">CL551</strain>
    </source>
</reference>
<proteinExistence type="predicted"/>
<organism evidence="1 2">
    <name type="scientific">Acaulospora morrowiae</name>
    <dbReference type="NCBI Taxonomy" id="94023"/>
    <lineage>
        <taxon>Eukaryota</taxon>
        <taxon>Fungi</taxon>
        <taxon>Fungi incertae sedis</taxon>
        <taxon>Mucoromycota</taxon>
        <taxon>Glomeromycotina</taxon>
        <taxon>Glomeromycetes</taxon>
        <taxon>Diversisporales</taxon>
        <taxon>Acaulosporaceae</taxon>
        <taxon>Acaulospora</taxon>
    </lineage>
</organism>
<evidence type="ECO:0000313" key="2">
    <source>
        <dbReference type="Proteomes" id="UP000789342"/>
    </source>
</evidence>
<name>A0A9N9ARW3_9GLOM</name>
<comment type="caution">
    <text evidence="1">The sequence shown here is derived from an EMBL/GenBank/DDBJ whole genome shotgun (WGS) entry which is preliminary data.</text>
</comment>
<dbReference type="EMBL" id="CAJVPV010002983">
    <property type="protein sequence ID" value="CAG8540846.1"/>
    <property type="molecule type" value="Genomic_DNA"/>
</dbReference>
<protein>
    <submittedName>
        <fullName evidence="1">985_t:CDS:1</fullName>
    </submittedName>
</protein>